<feature type="compositionally biased region" description="Low complexity" evidence="2">
    <location>
        <begin position="53"/>
        <end position="76"/>
    </location>
</feature>
<dbReference type="InterPro" id="IPR000198">
    <property type="entry name" value="RhoGAP_dom"/>
</dbReference>
<feature type="compositionally biased region" description="Basic and acidic residues" evidence="2">
    <location>
        <begin position="651"/>
        <end position="665"/>
    </location>
</feature>
<dbReference type="GO" id="GO:0005938">
    <property type="term" value="C:cell cortex"/>
    <property type="evidence" value="ECO:0007669"/>
    <property type="project" value="UniProtKB-ARBA"/>
</dbReference>
<feature type="compositionally biased region" description="Low complexity" evidence="2">
    <location>
        <begin position="171"/>
        <end position="212"/>
    </location>
</feature>
<feature type="compositionally biased region" description="Polar residues" evidence="2">
    <location>
        <begin position="692"/>
        <end position="717"/>
    </location>
</feature>
<dbReference type="PANTHER" id="PTHR23176:SF125">
    <property type="entry name" value="GTPASE ACTIVATOR (BEM2), PUTATIVE (AFU_ORTHOLOGUE AFUA_7G04450)-RELATED"/>
    <property type="match status" value="1"/>
</dbReference>
<dbReference type="Proteomes" id="UP000663297">
    <property type="component" value="Chromosome 3"/>
</dbReference>
<dbReference type="AlphaFoldDB" id="A0A7S8DAJ7"/>
<gene>
    <name evidence="4" type="ORF">HYE67_007168</name>
</gene>
<evidence type="ECO:0000259" key="3">
    <source>
        <dbReference type="PROSITE" id="PS50238"/>
    </source>
</evidence>
<dbReference type="SMART" id="SM00324">
    <property type="entry name" value="RhoGAP"/>
    <property type="match status" value="1"/>
</dbReference>
<protein>
    <recommendedName>
        <fullName evidence="3">Rho-GAP domain-containing protein</fullName>
    </recommendedName>
</protein>
<dbReference type="EMBL" id="CP064749">
    <property type="protein sequence ID" value="QPC64937.1"/>
    <property type="molecule type" value="Genomic_DNA"/>
</dbReference>
<feature type="compositionally biased region" description="Polar residues" evidence="2">
    <location>
        <begin position="77"/>
        <end position="93"/>
    </location>
</feature>
<feature type="compositionally biased region" description="Basic and acidic residues" evidence="2">
    <location>
        <begin position="718"/>
        <end position="730"/>
    </location>
</feature>
<evidence type="ECO:0000256" key="1">
    <source>
        <dbReference type="ARBA" id="ARBA00022468"/>
    </source>
</evidence>
<name>A0A7S8DAJ7_FUSCU</name>
<proteinExistence type="predicted"/>
<evidence type="ECO:0000313" key="4">
    <source>
        <dbReference type="EMBL" id="QPC64937.1"/>
    </source>
</evidence>
<dbReference type="PROSITE" id="PS50238">
    <property type="entry name" value="RHOGAP"/>
    <property type="match status" value="1"/>
</dbReference>
<feature type="region of interest" description="Disordered" evidence="2">
    <location>
        <begin position="1"/>
        <end position="395"/>
    </location>
</feature>
<reference evidence="4" key="1">
    <citation type="submission" date="2020-11" db="EMBL/GenBank/DDBJ databases">
        <title>The chromosome-scale genome resource for two endophytic Fusarium species: F. culmorum and F. pseudograminearum.</title>
        <authorList>
            <person name="Yuan Z."/>
        </authorList>
    </citation>
    <scope>NUCLEOTIDE SEQUENCE</scope>
    <source>
        <strain evidence="4">Class2-1B</strain>
    </source>
</reference>
<dbReference type="Pfam" id="PF00620">
    <property type="entry name" value="RhoGAP"/>
    <property type="match status" value="1"/>
</dbReference>
<feature type="domain" description="Rho-GAP" evidence="3">
    <location>
        <begin position="448"/>
        <end position="639"/>
    </location>
</feature>
<feature type="region of interest" description="Disordered" evidence="2">
    <location>
        <begin position="641"/>
        <end position="745"/>
    </location>
</feature>
<accession>A0A7S8DAJ7</accession>
<feature type="compositionally biased region" description="Polar residues" evidence="2">
    <location>
        <begin position="378"/>
        <end position="395"/>
    </location>
</feature>
<feature type="compositionally biased region" description="Basic and acidic residues" evidence="2">
    <location>
        <begin position="301"/>
        <end position="310"/>
    </location>
</feature>
<keyword evidence="1" id="KW-0343">GTPase activation</keyword>
<dbReference type="Gene3D" id="1.10.555.10">
    <property type="entry name" value="Rho GTPase activation protein"/>
    <property type="match status" value="1"/>
</dbReference>
<evidence type="ECO:0000313" key="5">
    <source>
        <dbReference type="Proteomes" id="UP000663297"/>
    </source>
</evidence>
<feature type="compositionally biased region" description="Basic and acidic residues" evidence="2">
    <location>
        <begin position="238"/>
        <end position="255"/>
    </location>
</feature>
<dbReference type="SUPFAM" id="SSF48350">
    <property type="entry name" value="GTPase activation domain, GAP"/>
    <property type="match status" value="1"/>
</dbReference>
<evidence type="ECO:0000256" key="2">
    <source>
        <dbReference type="SAM" id="MobiDB-lite"/>
    </source>
</evidence>
<dbReference type="PANTHER" id="PTHR23176">
    <property type="entry name" value="RHO/RAC/CDC GTPASE-ACTIVATING PROTEIN"/>
    <property type="match status" value="1"/>
</dbReference>
<sequence length="745" mass="82452">MGRKAAPQPLALSSQSSPQTQAQAQAQAQSDSDAALRNKDSPLTAETVSPGASPVESKSPRSPRSSPFHSRFSPLRNQTGKQKNKNLSHTTAALATVAIEGESSPSSSTPASASASAPGTAQRPSTSAASTERSSREESTPRPPLRQTREDPSTYPSISSTLEERIPDPPATTATPAQSQARPPTSSGPKKGSKNGFFNFNKQSKSSNQSQPYAHRRKQTETRAQVTSRGSDGSNRPRQGDHVDKSDSAHPDHTLHKPNSADPLRSDLSLSSAGDYEAASPHSSVRKGRSKPFGILNRSRSNRDKEDGSPEPKPATSSRQGNEPELHLNSVPYKAGNQGSDRSLRDMMNSAVRNRSEDRAPRDTSSTRRAQQNKEPKTQPSSLNENGGSFFNGLKSTGTRAAGMLSDRFFKGGRGGREDKDALDDEHYQLKVINLPLVEQTRLTRISKRLEDSRDKTEFWMPAFPWRAIDYLNYKGCEVEGLYRVPGSGPQIKKWQRKFDEQYDVNLFNERDLYDINIIGSMLKAWLRELPDELFPKAAQDRIARECAGSEEVPELLIEELSNLSPFNYYLLFAITCHLSLLLAHSDKNKMDFRNLCICFQPCMKIDAFCFKFLVCDWRDCWRGCKNEAQYIEEEYVIFDQPPPRGLAEPTKPRPQEESEDDRQHLSSSGSSKQSDRHSPGNQTSKLKKKQLQISPSNGSVTSTNSSAPATLNANTNNEHEHEVESRSNDIRPLSPIMPLSPLGF</sequence>
<dbReference type="CDD" id="cd00159">
    <property type="entry name" value="RhoGAP"/>
    <property type="match status" value="1"/>
</dbReference>
<feature type="compositionally biased region" description="Low complexity" evidence="2">
    <location>
        <begin position="100"/>
        <end position="132"/>
    </location>
</feature>
<organism evidence="4 5">
    <name type="scientific">Fusarium culmorum</name>
    <dbReference type="NCBI Taxonomy" id="5516"/>
    <lineage>
        <taxon>Eukaryota</taxon>
        <taxon>Fungi</taxon>
        <taxon>Dikarya</taxon>
        <taxon>Ascomycota</taxon>
        <taxon>Pezizomycotina</taxon>
        <taxon>Sordariomycetes</taxon>
        <taxon>Hypocreomycetidae</taxon>
        <taxon>Hypocreales</taxon>
        <taxon>Nectriaceae</taxon>
        <taxon>Fusarium</taxon>
    </lineage>
</organism>
<feature type="compositionally biased region" description="Polar residues" evidence="2">
    <location>
        <begin position="222"/>
        <end position="237"/>
    </location>
</feature>
<dbReference type="InterPro" id="IPR008936">
    <property type="entry name" value="Rho_GTPase_activation_prot"/>
</dbReference>
<dbReference type="InterPro" id="IPR050729">
    <property type="entry name" value="Rho-GAP"/>
</dbReference>
<dbReference type="GO" id="GO:0007165">
    <property type="term" value="P:signal transduction"/>
    <property type="evidence" value="ECO:0007669"/>
    <property type="project" value="InterPro"/>
</dbReference>
<feature type="compositionally biased region" description="Low complexity" evidence="2">
    <location>
        <begin position="1"/>
        <end position="33"/>
    </location>
</feature>
<dbReference type="GO" id="GO:0005096">
    <property type="term" value="F:GTPase activator activity"/>
    <property type="evidence" value="ECO:0007669"/>
    <property type="project" value="UniProtKB-KW"/>
</dbReference>
<feature type="compositionally biased region" description="Basic and acidic residues" evidence="2">
    <location>
        <begin position="354"/>
        <end position="377"/>
    </location>
</feature>